<name>J3NQP0_GAET3</name>
<dbReference type="Proteomes" id="UP000006039">
    <property type="component" value="Unassembled WGS sequence"/>
</dbReference>
<reference evidence="2" key="2">
    <citation type="submission" date="2010-07" db="EMBL/GenBank/DDBJ databases">
        <authorList>
            <consortium name="The Broad Institute Genome Sequencing Platform"/>
            <consortium name="Broad Institute Genome Sequencing Center for Infectious Disease"/>
            <person name="Ma L.-J."/>
            <person name="Dead R."/>
            <person name="Young S."/>
            <person name="Zeng Q."/>
            <person name="Koehrsen M."/>
            <person name="Alvarado L."/>
            <person name="Berlin A."/>
            <person name="Chapman S.B."/>
            <person name="Chen Z."/>
            <person name="Freedman E."/>
            <person name="Gellesch M."/>
            <person name="Goldberg J."/>
            <person name="Griggs A."/>
            <person name="Gujja S."/>
            <person name="Heilman E.R."/>
            <person name="Heiman D."/>
            <person name="Hepburn T."/>
            <person name="Howarth C."/>
            <person name="Jen D."/>
            <person name="Larson L."/>
            <person name="Mehta T."/>
            <person name="Neiman D."/>
            <person name="Pearson M."/>
            <person name="Roberts A."/>
            <person name="Saif S."/>
            <person name="Shea T."/>
            <person name="Shenoy N."/>
            <person name="Sisk P."/>
            <person name="Stolte C."/>
            <person name="Sykes S."/>
            <person name="Walk T."/>
            <person name="White J."/>
            <person name="Yandava C."/>
            <person name="Haas B."/>
            <person name="Nusbaum C."/>
            <person name="Birren B."/>
        </authorList>
    </citation>
    <scope>NUCLEOTIDE SEQUENCE</scope>
    <source>
        <strain evidence="2">R3-111a-1</strain>
    </source>
</reference>
<dbReference type="AlphaFoldDB" id="J3NQP0"/>
<reference evidence="4" key="1">
    <citation type="submission" date="2010-07" db="EMBL/GenBank/DDBJ databases">
        <title>The genome sequence of Gaeumannomyces graminis var. tritici strain R3-111a-1.</title>
        <authorList>
            <consortium name="The Broad Institute Genome Sequencing Platform"/>
            <person name="Ma L.-J."/>
            <person name="Dead R."/>
            <person name="Young S."/>
            <person name="Zeng Q."/>
            <person name="Koehrsen M."/>
            <person name="Alvarado L."/>
            <person name="Berlin A."/>
            <person name="Chapman S.B."/>
            <person name="Chen Z."/>
            <person name="Freedman E."/>
            <person name="Gellesch M."/>
            <person name="Goldberg J."/>
            <person name="Griggs A."/>
            <person name="Gujja S."/>
            <person name="Heilman E.R."/>
            <person name="Heiman D."/>
            <person name="Hepburn T."/>
            <person name="Howarth C."/>
            <person name="Jen D."/>
            <person name="Larson L."/>
            <person name="Mehta T."/>
            <person name="Neiman D."/>
            <person name="Pearson M."/>
            <person name="Roberts A."/>
            <person name="Saif S."/>
            <person name="Shea T."/>
            <person name="Shenoy N."/>
            <person name="Sisk P."/>
            <person name="Stolte C."/>
            <person name="Sykes S."/>
            <person name="Walk T."/>
            <person name="White J."/>
            <person name="Yandava C."/>
            <person name="Haas B."/>
            <person name="Nusbaum C."/>
            <person name="Birren B."/>
        </authorList>
    </citation>
    <scope>NUCLEOTIDE SEQUENCE [LARGE SCALE GENOMIC DNA]</scope>
    <source>
        <strain evidence="4">R3-111a-1</strain>
    </source>
</reference>
<dbReference type="RefSeq" id="XP_009219641.1">
    <property type="nucleotide sequence ID" value="XM_009221377.1"/>
</dbReference>
<dbReference type="HOGENOM" id="CLU_1165878_0_0_1"/>
<reference evidence="3" key="4">
    <citation type="journal article" date="2015" name="G3 (Bethesda)">
        <title>Genome sequences of three phytopathogenic species of the Magnaporthaceae family of fungi.</title>
        <authorList>
            <person name="Okagaki L.H."/>
            <person name="Nunes C.C."/>
            <person name="Sailsbery J."/>
            <person name="Clay B."/>
            <person name="Brown D."/>
            <person name="John T."/>
            <person name="Oh Y."/>
            <person name="Young N."/>
            <person name="Fitzgerald M."/>
            <person name="Haas B.J."/>
            <person name="Zeng Q."/>
            <person name="Young S."/>
            <person name="Adiconis X."/>
            <person name="Fan L."/>
            <person name="Levin J.Z."/>
            <person name="Mitchell T.K."/>
            <person name="Okubara P.A."/>
            <person name="Farman M.L."/>
            <person name="Kohn L.M."/>
            <person name="Birren B."/>
            <person name="Ma L.-J."/>
            <person name="Dean R.A."/>
        </authorList>
    </citation>
    <scope>NUCLEOTIDE SEQUENCE</scope>
    <source>
        <strain evidence="3">R3-111a-1</strain>
    </source>
</reference>
<reference evidence="2" key="3">
    <citation type="submission" date="2010-09" db="EMBL/GenBank/DDBJ databases">
        <title>Annotation of Gaeumannomyces graminis var. tritici R3-111a-1.</title>
        <authorList>
            <consortium name="The Broad Institute Genome Sequencing Platform"/>
            <person name="Ma L.-J."/>
            <person name="Dead R."/>
            <person name="Young S.K."/>
            <person name="Zeng Q."/>
            <person name="Gargeya S."/>
            <person name="Fitzgerald M."/>
            <person name="Haas B."/>
            <person name="Abouelleil A."/>
            <person name="Alvarado L."/>
            <person name="Arachchi H.M."/>
            <person name="Berlin A."/>
            <person name="Brown A."/>
            <person name="Chapman S.B."/>
            <person name="Chen Z."/>
            <person name="Dunbar C."/>
            <person name="Freedman E."/>
            <person name="Gearin G."/>
            <person name="Gellesch M."/>
            <person name="Goldberg J."/>
            <person name="Griggs A."/>
            <person name="Gujja S."/>
            <person name="Heiman D."/>
            <person name="Howarth C."/>
            <person name="Larson L."/>
            <person name="Lui A."/>
            <person name="MacDonald P.J.P."/>
            <person name="Mehta T."/>
            <person name="Montmayeur A."/>
            <person name="Murphy C."/>
            <person name="Neiman D."/>
            <person name="Pearson M."/>
            <person name="Priest M."/>
            <person name="Roberts A."/>
            <person name="Saif S."/>
            <person name="Shea T."/>
            <person name="Shenoy N."/>
            <person name="Sisk P."/>
            <person name="Stolte C."/>
            <person name="Sykes S."/>
            <person name="Yandava C."/>
            <person name="Wortman J."/>
            <person name="Nusbaum C."/>
            <person name="Birren B."/>
        </authorList>
    </citation>
    <scope>NUCLEOTIDE SEQUENCE</scope>
    <source>
        <strain evidence="2">R3-111a-1</strain>
    </source>
</reference>
<evidence type="ECO:0000313" key="2">
    <source>
        <dbReference type="EMBL" id="EJT78496.1"/>
    </source>
</evidence>
<keyword evidence="4" id="KW-1185">Reference proteome</keyword>
<evidence type="ECO:0000256" key="1">
    <source>
        <dbReference type="SAM" id="MobiDB-lite"/>
    </source>
</evidence>
<feature type="region of interest" description="Disordered" evidence="1">
    <location>
        <begin position="27"/>
        <end position="66"/>
    </location>
</feature>
<feature type="region of interest" description="Disordered" evidence="1">
    <location>
        <begin position="193"/>
        <end position="238"/>
    </location>
</feature>
<gene>
    <name evidence="3" type="primary">20344054</name>
    <name evidence="2" type="ORF">GGTG_03596</name>
</gene>
<dbReference type="VEuPathDB" id="FungiDB:GGTG_03596"/>
<sequence length="238" mass="25237">MRRGKVIMTDGARGGVGLDGEGVGEVTSRGFVSPPSEAVSVRPRGRRLLAPSPAHGEKEPASLPSGVQAPLQASAGLGANHGRLFARRFGYHFAFCLLMSASDLVLPAGDMAPVLMANFRPLRFMCRAKRTWDFLGGLVSAPTAVDLVWPPTGTETSKQPGVVTWLHAAPTSLGSHRRALKPQDHYKLGIFGLPGTETAHPSPERARQGEPACETVRGRPGVKPGAPSGTVRQRLDNL</sequence>
<protein>
    <submittedName>
        <fullName evidence="2 3">Uncharacterized protein</fullName>
    </submittedName>
</protein>
<accession>J3NQP0</accession>
<organism evidence="2">
    <name type="scientific">Gaeumannomyces tritici (strain R3-111a-1)</name>
    <name type="common">Wheat and barley take-all root rot fungus</name>
    <name type="synonym">Gaeumannomyces graminis var. tritici</name>
    <dbReference type="NCBI Taxonomy" id="644352"/>
    <lineage>
        <taxon>Eukaryota</taxon>
        <taxon>Fungi</taxon>
        <taxon>Dikarya</taxon>
        <taxon>Ascomycota</taxon>
        <taxon>Pezizomycotina</taxon>
        <taxon>Sordariomycetes</taxon>
        <taxon>Sordariomycetidae</taxon>
        <taxon>Magnaporthales</taxon>
        <taxon>Magnaporthaceae</taxon>
        <taxon>Gaeumannomyces</taxon>
    </lineage>
</organism>
<reference evidence="3" key="5">
    <citation type="submission" date="2018-04" db="UniProtKB">
        <authorList>
            <consortium name="EnsemblFungi"/>
        </authorList>
    </citation>
    <scope>IDENTIFICATION</scope>
    <source>
        <strain evidence="3">R3-111a-1</strain>
    </source>
</reference>
<dbReference type="EnsemblFungi" id="EJT78496">
    <property type="protein sequence ID" value="EJT78496"/>
    <property type="gene ID" value="GGTG_03596"/>
</dbReference>
<evidence type="ECO:0000313" key="4">
    <source>
        <dbReference type="Proteomes" id="UP000006039"/>
    </source>
</evidence>
<evidence type="ECO:0000313" key="3">
    <source>
        <dbReference type="EnsemblFungi" id="EJT78496"/>
    </source>
</evidence>
<dbReference type="EMBL" id="GL385396">
    <property type="protein sequence ID" value="EJT78496.1"/>
    <property type="molecule type" value="Genomic_DNA"/>
</dbReference>
<dbReference type="GeneID" id="20344054"/>
<proteinExistence type="predicted"/>